<evidence type="ECO:0000313" key="2">
    <source>
        <dbReference type="Proteomes" id="UP000006000"/>
    </source>
</evidence>
<reference evidence="1 2" key="1">
    <citation type="submission" date="2007-03" db="EMBL/GenBank/DDBJ databases">
        <authorList>
            <person name="Fulton L."/>
            <person name="Clifton S."/>
            <person name="Fulton B."/>
            <person name="Xu J."/>
            <person name="Minx P."/>
            <person name="Pepin K.H."/>
            <person name="Johnson M."/>
            <person name="Thiruvilangam P."/>
            <person name="Bhonagiri V."/>
            <person name="Nash W.E."/>
            <person name="Mardis E.R."/>
            <person name="Wilson R.K."/>
        </authorList>
    </citation>
    <scope>NUCLEOTIDE SEQUENCE [LARGE SCALE GENOMIC DNA]</scope>
    <source>
        <strain evidence="1 2">ATCC 27560</strain>
    </source>
</reference>
<dbReference type="Proteomes" id="UP000006000">
    <property type="component" value="Unassembled WGS sequence"/>
</dbReference>
<sequence length="82" mass="9490">MQGTHTFTNEDIEELTEAVNRLIKMTTQKTAGQRPNTTHINWETLDMEFMRIVCYATTLVLSGRLEELRKVTESDTIEKTEV</sequence>
<dbReference type="AlphaFoldDB" id="A5Z453"/>
<dbReference type="OrthoDB" id="2087398at2"/>
<accession>A5Z453</accession>
<organism evidence="1 2">
    <name type="scientific">Eubacterium ventriosum ATCC 27560</name>
    <dbReference type="NCBI Taxonomy" id="411463"/>
    <lineage>
        <taxon>Bacteria</taxon>
        <taxon>Bacillati</taxon>
        <taxon>Bacillota</taxon>
        <taxon>Clostridia</taxon>
        <taxon>Eubacteriales</taxon>
        <taxon>Eubacteriaceae</taxon>
        <taxon>Eubacterium</taxon>
    </lineage>
</organism>
<comment type="caution">
    <text evidence="1">The sequence shown here is derived from an EMBL/GenBank/DDBJ whole genome shotgun (WGS) entry which is preliminary data.</text>
</comment>
<protein>
    <submittedName>
        <fullName evidence="1">Uncharacterized protein</fullName>
    </submittedName>
</protein>
<dbReference type="EMBL" id="AAVL02000026">
    <property type="protein sequence ID" value="EDM52263.1"/>
    <property type="molecule type" value="Genomic_DNA"/>
</dbReference>
<proteinExistence type="predicted"/>
<evidence type="ECO:0000313" key="1">
    <source>
        <dbReference type="EMBL" id="EDM52263.1"/>
    </source>
</evidence>
<dbReference type="RefSeq" id="WP_005359693.1">
    <property type="nucleotide sequence ID" value="NZ_DS264268.1"/>
</dbReference>
<dbReference type="STRING" id="411463.EUBVEN_00459"/>
<dbReference type="HOGENOM" id="CLU_2553208_0_0_9"/>
<gene>
    <name evidence="1" type="ORF">EUBVEN_00459</name>
</gene>
<reference evidence="1 2" key="2">
    <citation type="submission" date="2007-04" db="EMBL/GenBank/DDBJ databases">
        <title>Draft genome sequence of Eubacterium ventriosum (ATCC 27560).</title>
        <authorList>
            <person name="Sudarsanam P."/>
            <person name="Ley R."/>
            <person name="Guruge J."/>
            <person name="Turnbaugh P.J."/>
            <person name="Mahowald M."/>
            <person name="Liep D."/>
            <person name="Gordon J."/>
        </authorList>
    </citation>
    <scope>NUCLEOTIDE SEQUENCE [LARGE SCALE GENOMIC DNA]</scope>
    <source>
        <strain evidence="1 2">ATCC 27560</strain>
    </source>
</reference>
<name>A5Z453_9FIRM</name>